<dbReference type="EMBL" id="JANJYJ010000006">
    <property type="protein sequence ID" value="KAK3205418.1"/>
    <property type="molecule type" value="Genomic_DNA"/>
</dbReference>
<sequence>MYLVTRVLELGGGLLLDTEDNDVGAADADDGVSFADGFKAYSTWKRWPSGENTVIARSYFSWILNFAHPPMPESGPLTSKHLAIITKEL</sequence>
<comment type="caution">
    <text evidence="1">The sequence shown here is derived from an EMBL/GenBank/DDBJ whole genome shotgun (WGS) entry which is preliminary data.</text>
</comment>
<dbReference type="Proteomes" id="UP001281410">
    <property type="component" value="Unassembled WGS sequence"/>
</dbReference>
<accession>A0AAE0A8N5</accession>
<proteinExistence type="predicted"/>
<protein>
    <submittedName>
        <fullName evidence="1">Uncharacterized protein</fullName>
    </submittedName>
</protein>
<gene>
    <name evidence="1" type="ORF">Dsin_019464</name>
</gene>
<reference evidence="1" key="1">
    <citation type="journal article" date="2023" name="Plant J.">
        <title>Genome sequences and population genomics provide insights into the demographic history, inbreeding, and mutation load of two 'living fossil' tree species of Dipteronia.</title>
        <authorList>
            <person name="Feng Y."/>
            <person name="Comes H.P."/>
            <person name="Chen J."/>
            <person name="Zhu S."/>
            <person name="Lu R."/>
            <person name="Zhang X."/>
            <person name="Li P."/>
            <person name="Qiu J."/>
            <person name="Olsen K.M."/>
            <person name="Qiu Y."/>
        </authorList>
    </citation>
    <scope>NUCLEOTIDE SEQUENCE</scope>
    <source>
        <strain evidence="1">NBL</strain>
    </source>
</reference>
<evidence type="ECO:0000313" key="1">
    <source>
        <dbReference type="EMBL" id="KAK3205418.1"/>
    </source>
</evidence>
<name>A0AAE0A8N5_9ROSI</name>
<keyword evidence="2" id="KW-1185">Reference proteome</keyword>
<dbReference type="AlphaFoldDB" id="A0AAE0A8N5"/>
<organism evidence="1 2">
    <name type="scientific">Dipteronia sinensis</name>
    <dbReference type="NCBI Taxonomy" id="43782"/>
    <lineage>
        <taxon>Eukaryota</taxon>
        <taxon>Viridiplantae</taxon>
        <taxon>Streptophyta</taxon>
        <taxon>Embryophyta</taxon>
        <taxon>Tracheophyta</taxon>
        <taxon>Spermatophyta</taxon>
        <taxon>Magnoliopsida</taxon>
        <taxon>eudicotyledons</taxon>
        <taxon>Gunneridae</taxon>
        <taxon>Pentapetalae</taxon>
        <taxon>rosids</taxon>
        <taxon>malvids</taxon>
        <taxon>Sapindales</taxon>
        <taxon>Sapindaceae</taxon>
        <taxon>Hippocastanoideae</taxon>
        <taxon>Acereae</taxon>
        <taxon>Dipteronia</taxon>
    </lineage>
</organism>
<evidence type="ECO:0000313" key="2">
    <source>
        <dbReference type="Proteomes" id="UP001281410"/>
    </source>
</evidence>